<dbReference type="EMBL" id="KB736597">
    <property type="protein sequence ID" value="ENN83181.1"/>
    <property type="molecule type" value="Genomic_DNA"/>
</dbReference>
<dbReference type="Pfam" id="PF00078">
    <property type="entry name" value="RVT_1"/>
    <property type="match status" value="1"/>
</dbReference>
<protein>
    <recommendedName>
        <fullName evidence="1">Reverse transcriptase domain-containing protein</fullName>
    </recommendedName>
</protein>
<accession>N6UQW3</accession>
<proteinExistence type="predicted"/>
<dbReference type="PANTHER" id="PTHR33332">
    <property type="entry name" value="REVERSE TRANSCRIPTASE DOMAIN-CONTAINING PROTEIN"/>
    <property type="match status" value="1"/>
</dbReference>
<name>N6UQW3_DENPD</name>
<dbReference type="AlphaFoldDB" id="N6UQW3"/>
<feature type="domain" description="Reverse transcriptase" evidence="1">
    <location>
        <begin position="9"/>
        <end position="73"/>
    </location>
</feature>
<reference evidence="2" key="1">
    <citation type="journal article" date="2013" name="Genome Biol.">
        <title>Draft genome of the mountain pine beetle, Dendroctonus ponderosae Hopkins, a major forest pest.</title>
        <authorList>
            <person name="Keeling C.I."/>
            <person name="Yuen M.M."/>
            <person name="Liao N.Y."/>
            <person name="Docking T.R."/>
            <person name="Chan S.K."/>
            <person name="Taylor G.A."/>
            <person name="Palmquist D.L."/>
            <person name="Jackman S.D."/>
            <person name="Nguyen A."/>
            <person name="Li M."/>
            <person name="Henderson H."/>
            <person name="Janes J.K."/>
            <person name="Zhao Y."/>
            <person name="Pandoh P."/>
            <person name="Moore R."/>
            <person name="Sperling F.A."/>
            <person name="Huber D.P."/>
            <person name="Birol I."/>
            <person name="Jones S.J."/>
            <person name="Bohlmann J."/>
        </authorList>
    </citation>
    <scope>NUCLEOTIDE SEQUENCE</scope>
</reference>
<feature type="non-terminal residue" evidence="2">
    <location>
        <position position="73"/>
    </location>
</feature>
<evidence type="ECO:0000259" key="1">
    <source>
        <dbReference type="Pfam" id="PF00078"/>
    </source>
</evidence>
<evidence type="ECO:0000313" key="2">
    <source>
        <dbReference type="EMBL" id="ENN83181.1"/>
    </source>
</evidence>
<organism evidence="2">
    <name type="scientific">Dendroctonus ponderosae</name>
    <name type="common">Mountain pine beetle</name>
    <dbReference type="NCBI Taxonomy" id="77166"/>
    <lineage>
        <taxon>Eukaryota</taxon>
        <taxon>Metazoa</taxon>
        <taxon>Ecdysozoa</taxon>
        <taxon>Arthropoda</taxon>
        <taxon>Hexapoda</taxon>
        <taxon>Insecta</taxon>
        <taxon>Pterygota</taxon>
        <taxon>Neoptera</taxon>
        <taxon>Endopterygota</taxon>
        <taxon>Coleoptera</taxon>
        <taxon>Polyphaga</taxon>
        <taxon>Cucujiformia</taxon>
        <taxon>Curculionidae</taxon>
        <taxon>Scolytinae</taxon>
        <taxon>Dendroctonus</taxon>
    </lineage>
</organism>
<feature type="non-terminal residue" evidence="2">
    <location>
        <position position="1"/>
    </location>
</feature>
<dbReference type="InterPro" id="IPR000477">
    <property type="entry name" value="RT_dom"/>
</dbReference>
<dbReference type="HOGENOM" id="CLU_2711954_0_0_1"/>
<gene>
    <name evidence="2" type="ORF">YQE_00460</name>
</gene>
<sequence>MITAGFPGHQTKLISSYLFGRSLQVKIENKLSTSRPVISGVPQGSVLGSTLFNIYMADFPTNANTECYIYADD</sequence>